<evidence type="ECO:0000313" key="2">
    <source>
        <dbReference type="Proteomes" id="UP000283269"/>
    </source>
</evidence>
<gene>
    <name evidence="1" type="ORF">CVT25_008943</name>
</gene>
<comment type="caution">
    <text evidence="1">The sequence shown here is derived from an EMBL/GenBank/DDBJ whole genome shotgun (WGS) entry which is preliminary data.</text>
</comment>
<protein>
    <submittedName>
        <fullName evidence="1">Uncharacterized protein</fullName>
    </submittedName>
</protein>
<organism evidence="1 2">
    <name type="scientific">Psilocybe cyanescens</name>
    <dbReference type="NCBI Taxonomy" id="93625"/>
    <lineage>
        <taxon>Eukaryota</taxon>
        <taxon>Fungi</taxon>
        <taxon>Dikarya</taxon>
        <taxon>Basidiomycota</taxon>
        <taxon>Agaricomycotina</taxon>
        <taxon>Agaricomycetes</taxon>
        <taxon>Agaricomycetidae</taxon>
        <taxon>Agaricales</taxon>
        <taxon>Agaricineae</taxon>
        <taxon>Strophariaceae</taxon>
        <taxon>Psilocybe</taxon>
    </lineage>
</organism>
<name>A0A409XNC0_PSICY</name>
<keyword evidence="2" id="KW-1185">Reference proteome</keyword>
<proteinExistence type="predicted"/>
<dbReference type="InParanoid" id="A0A409XNC0"/>
<accession>A0A409XNC0</accession>
<dbReference type="AlphaFoldDB" id="A0A409XNC0"/>
<reference evidence="1 2" key="1">
    <citation type="journal article" date="2018" name="Evol. Lett.">
        <title>Horizontal gene cluster transfer increased hallucinogenic mushroom diversity.</title>
        <authorList>
            <person name="Reynolds H.T."/>
            <person name="Vijayakumar V."/>
            <person name="Gluck-Thaler E."/>
            <person name="Korotkin H.B."/>
            <person name="Matheny P.B."/>
            <person name="Slot J.C."/>
        </authorList>
    </citation>
    <scope>NUCLEOTIDE SEQUENCE [LARGE SCALE GENOMIC DNA]</scope>
    <source>
        <strain evidence="1 2">2631</strain>
    </source>
</reference>
<evidence type="ECO:0000313" key="1">
    <source>
        <dbReference type="EMBL" id="PPQ92231.1"/>
    </source>
</evidence>
<dbReference type="EMBL" id="NHYD01001074">
    <property type="protein sequence ID" value="PPQ92231.1"/>
    <property type="molecule type" value="Genomic_DNA"/>
</dbReference>
<dbReference type="Proteomes" id="UP000283269">
    <property type="component" value="Unassembled WGS sequence"/>
</dbReference>
<sequence>MLLSSKAHYLFDNFQICLKKTKVKKYFFRDKPHIYCTTFLYYSEKFKMQSEFVIFTNKNEDFPETYLYQTPIIFPFMLLSQEF</sequence>